<comment type="caution">
    <text evidence="2">The sequence shown here is derived from an EMBL/GenBank/DDBJ whole genome shotgun (WGS) entry which is preliminary data.</text>
</comment>
<dbReference type="EMBL" id="CAJFCW020000002">
    <property type="protein sequence ID" value="CAG9088386.1"/>
    <property type="molecule type" value="Genomic_DNA"/>
</dbReference>
<feature type="region of interest" description="Disordered" evidence="1">
    <location>
        <begin position="1"/>
        <end position="55"/>
    </location>
</feature>
<proteinExistence type="predicted"/>
<protein>
    <submittedName>
        <fullName evidence="2">Uncharacterized protein</fullName>
    </submittedName>
</protein>
<accession>A0A811K0V5</accession>
<reference evidence="2" key="1">
    <citation type="submission" date="2020-09" db="EMBL/GenBank/DDBJ databases">
        <authorList>
            <person name="Kikuchi T."/>
        </authorList>
    </citation>
    <scope>NUCLEOTIDE SEQUENCE</scope>
    <source>
        <strain evidence="2">SH1</strain>
    </source>
</reference>
<dbReference type="OrthoDB" id="5868887at2759"/>
<name>A0A811K0V5_9BILA</name>
<evidence type="ECO:0000313" key="2">
    <source>
        <dbReference type="EMBL" id="CAD5209066.1"/>
    </source>
</evidence>
<evidence type="ECO:0000313" key="3">
    <source>
        <dbReference type="Proteomes" id="UP000614601"/>
    </source>
</evidence>
<dbReference type="AlphaFoldDB" id="A0A811K0V5"/>
<dbReference type="Proteomes" id="UP000614601">
    <property type="component" value="Unassembled WGS sequence"/>
</dbReference>
<evidence type="ECO:0000256" key="1">
    <source>
        <dbReference type="SAM" id="MobiDB-lite"/>
    </source>
</evidence>
<dbReference type="EMBL" id="CAJFDH010000002">
    <property type="protein sequence ID" value="CAD5209066.1"/>
    <property type="molecule type" value="Genomic_DNA"/>
</dbReference>
<dbReference type="Proteomes" id="UP000783686">
    <property type="component" value="Unassembled WGS sequence"/>
</dbReference>
<gene>
    <name evidence="2" type="ORF">BOKJ2_LOCUS2494</name>
</gene>
<sequence length="125" mass="13924">MRHGDEFTAPFTDDSNSTKSTTTPMSTYDDDAFDATTTSTAEPTTTTTTPDPADPEYILHFPNEQPVVISPKLCKHGILTRFEELVNLLSTGWKYHVANTDGIKDEWSRFEKATEHVCSYTGGML</sequence>
<organism evidence="2 3">
    <name type="scientific">Bursaphelenchus okinawaensis</name>
    <dbReference type="NCBI Taxonomy" id="465554"/>
    <lineage>
        <taxon>Eukaryota</taxon>
        <taxon>Metazoa</taxon>
        <taxon>Ecdysozoa</taxon>
        <taxon>Nematoda</taxon>
        <taxon>Chromadorea</taxon>
        <taxon>Rhabditida</taxon>
        <taxon>Tylenchina</taxon>
        <taxon>Tylenchomorpha</taxon>
        <taxon>Aphelenchoidea</taxon>
        <taxon>Aphelenchoididae</taxon>
        <taxon>Bursaphelenchus</taxon>
    </lineage>
</organism>
<feature type="compositionally biased region" description="Low complexity" evidence="1">
    <location>
        <begin position="12"/>
        <end position="23"/>
    </location>
</feature>
<keyword evidence="3" id="KW-1185">Reference proteome</keyword>
<feature type="compositionally biased region" description="Low complexity" evidence="1">
    <location>
        <begin position="34"/>
        <end position="51"/>
    </location>
</feature>